<name>A0AAJ0DRS5_9PEZI</name>
<evidence type="ECO:0000256" key="2">
    <source>
        <dbReference type="SAM" id="MobiDB-lite"/>
    </source>
</evidence>
<dbReference type="Proteomes" id="UP001271007">
    <property type="component" value="Unassembled WGS sequence"/>
</dbReference>
<sequence length="445" mass="48592">MAEIGIIASVIGIVGAGTKLSITIFDFAASIGAAGRELEHVATEKSGLCFTLKELQTVLEHAHFQPSSTAIKEVHRIVDQGQRVFEEVDGIVASLRKTRGDDMFPSSINIGGLQVTLSVMLTTMLLAERVSQKRRSAAASIAEAEQEKAMTQSLIIAQQCALEQLEHYEDEVEKESELAMQLPGVADAATRDSLQGRRRSRGRLLDMFNGLSLVTSPPSPTATPQRLPDRAERTSVWLDSILALPDDNPAPHPGQHKQKRLSSVGTANAPLQMLRKWTDQVVEPETKHEPTVSPIPEGHHGLWRGTEFSFSGESTLIADNDERPQLRDYPTVGIARAPTDLVSPKTARVQSIGFHMVVGVNGALEYSNVAQFSVKGGDDYDSIAKSILNEYGAMGDPGNVELCVAYGGKTKILKHSDKPLDVLSHYEELELEPRLFVRHTWAQPP</sequence>
<comment type="caution">
    <text evidence="3">The sequence shown here is derived from an EMBL/GenBank/DDBJ whole genome shotgun (WGS) entry which is preliminary data.</text>
</comment>
<evidence type="ECO:0000313" key="3">
    <source>
        <dbReference type="EMBL" id="KAK3055660.1"/>
    </source>
</evidence>
<evidence type="ECO:0000256" key="1">
    <source>
        <dbReference type="SAM" id="Coils"/>
    </source>
</evidence>
<feature type="coiled-coil region" evidence="1">
    <location>
        <begin position="127"/>
        <end position="178"/>
    </location>
</feature>
<evidence type="ECO:0000313" key="4">
    <source>
        <dbReference type="Proteomes" id="UP001271007"/>
    </source>
</evidence>
<dbReference type="AlphaFoldDB" id="A0AAJ0DRS5"/>
<proteinExistence type="predicted"/>
<protein>
    <submittedName>
        <fullName evidence="3">Uncharacterized protein</fullName>
    </submittedName>
</protein>
<organism evidence="3 4">
    <name type="scientific">Extremus antarcticus</name>
    <dbReference type="NCBI Taxonomy" id="702011"/>
    <lineage>
        <taxon>Eukaryota</taxon>
        <taxon>Fungi</taxon>
        <taxon>Dikarya</taxon>
        <taxon>Ascomycota</taxon>
        <taxon>Pezizomycotina</taxon>
        <taxon>Dothideomycetes</taxon>
        <taxon>Dothideomycetidae</taxon>
        <taxon>Mycosphaerellales</taxon>
        <taxon>Extremaceae</taxon>
        <taxon>Extremus</taxon>
    </lineage>
</organism>
<accession>A0AAJ0DRS5</accession>
<keyword evidence="1" id="KW-0175">Coiled coil</keyword>
<reference evidence="3" key="1">
    <citation type="submission" date="2023-04" db="EMBL/GenBank/DDBJ databases">
        <title>Black Yeasts Isolated from many extreme environments.</title>
        <authorList>
            <person name="Coleine C."/>
            <person name="Stajich J.E."/>
            <person name="Selbmann L."/>
        </authorList>
    </citation>
    <scope>NUCLEOTIDE SEQUENCE</scope>
    <source>
        <strain evidence="3">CCFEE 5312</strain>
    </source>
</reference>
<dbReference type="EMBL" id="JAWDJX010000008">
    <property type="protein sequence ID" value="KAK3055660.1"/>
    <property type="molecule type" value="Genomic_DNA"/>
</dbReference>
<gene>
    <name evidence="3" type="ORF">LTR09_003581</name>
</gene>
<feature type="region of interest" description="Disordered" evidence="2">
    <location>
        <begin position="211"/>
        <end position="230"/>
    </location>
</feature>
<keyword evidence="4" id="KW-1185">Reference proteome</keyword>